<dbReference type="AlphaFoldDB" id="A0A1C7M1I8"/>
<keyword evidence="2" id="KW-1185">Reference proteome</keyword>
<dbReference type="Proteomes" id="UP000092993">
    <property type="component" value="Unassembled WGS sequence"/>
</dbReference>
<evidence type="ECO:0000313" key="1">
    <source>
        <dbReference type="EMBL" id="OBZ70833.1"/>
    </source>
</evidence>
<reference evidence="1 2" key="1">
    <citation type="submission" date="2016-03" db="EMBL/GenBank/DDBJ databases">
        <title>Whole genome sequencing of Grifola frondosa 9006-11.</title>
        <authorList>
            <person name="Min B."/>
            <person name="Park H."/>
            <person name="Kim J.-G."/>
            <person name="Cho H."/>
            <person name="Oh Y.-L."/>
            <person name="Kong W.-S."/>
            <person name="Choi I.-G."/>
        </authorList>
    </citation>
    <scope>NUCLEOTIDE SEQUENCE [LARGE SCALE GENOMIC DNA]</scope>
    <source>
        <strain evidence="1 2">9006-11</strain>
    </source>
</reference>
<name>A0A1C7M1I8_GRIFR</name>
<comment type="caution">
    <text evidence="1">The sequence shown here is derived from an EMBL/GenBank/DDBJ whole genome shotgun (WGS) entry which is preliminary data.</text>
</comment>
<accession>A0A1C7M1I8</accession>
<protein>
    <submittedName>
        <fullName evidence="1">Uncharacterized protein</fullName>
    </submittedName>
</protein>
<dbReference type="EMBL" id="LUGG01000013">
    <property type="protein sequence ID" value="OBZ70833.1"/>
    <property type="molecule type" value="Genomic_DNA"/>
</dbReference>
<organism evidence="1 2">
    <name type="scientific">Grifola frondosa</name>
    <name type="common">Maitake</name>
    <name type="synonym">Polyporus frondosus</name>
    <dbReference type="NCBI Taxonomy" id="5627"/>
    <lineage>
        <taxon>Eukaryota</taxon>
        <taxon>Fungi</taxon>
        <taxon>Dikarya</taxon>
        <taxon>Basidiomycota</taxon>
        <taxon>Agaricomycotina</taxon>
        <taxon>Agaricomycetes</taxon>
        <taxon>Polyporales</taxon>
        <taxon>Grifolaceae</taxon>
        <taxon>Grifola</taxon>
    </lineage>
</organism>
<evidence type="ECO:0000313" key="2">
    <source>
        <dbReference type="Proteomes" id="UP000092993"/>
    </source>
</evidence>
<sequence length="93" mass="10526">MPETHIIETVLHLCLRKSFSQFSSQSRATASFIDTSEPLKTGSPATEGEVKQTIDHLQTTQHSSFQISTFTTRMPLSRDRIVGYTQTKKQRVL</sequence>
<proteinExistence type="predicted"/>
<gene>
    <name evidence="1" type="ORF">A0H81_09454</name>
</gene>